<evidence type="ECO:0000313" key="3">
    <source>
        <dbReference type="EMBL" id="MBB5350267.1"/>
    </source>
</evidence>
<proteinExistence type="predicted"/>
<sequence>MKRAGILTRKGWQVGLGVGIVGFAFFSWFRVMRLTAELRPLRESAFHSSPIGSDDSPNPRPTAAAREAKAREEAKLRAEIARAHASIVEQLAQESSAPRMVTSLNVRERKISEEAMEFLKLTPPEVRQLNGMVAELFEKNTDDLRSRLRPIKESAEEISLKPIQISKGPMGYRYANEPMVRRSTRKWLARARPDRGKASTEALRVELEALLGAPRAEEFLAAAHLSDLLGGLGASDWEFGLSVSQKGEAQVNYLSRNARTGDMSMFGSQTVEEFEEHYGVKVSELFTVDGTE</sequence>
<keyword evidence="2" id="KW-0812">Transmembrane</keyword>
<organism evidence="3 4">
    <name type="scientific">Haloferula luteola</name>
    <dbReference type="NCBI Taxonomy" id="595692"/>
    <lineage>
        <taxon>Bacteria</taxon>
        <taxon>Pseudomonadati</taxon>
        <taxon>Verrucomicrobiota</taxon>
        <taxon>Verrucomicrobiia</taxon>
        <taxon>Verrucomicrobiales</taxon>
        <taxon>Verrucomicrobiaceae</taxon>
        <taxon>Haloferula</taxon>
    </lineage>
</organism>
<keyword evidence="2" id="KW-1133">Transmembrane helix</keyword>
<evidence type="ECO:0000256" key="1">
    <source>
        <dbReference type="SAM" id="MobiDB-lite"/>
    </source>
</evidence>
<accession>A0A840UVQ6</accession>
<dbReference type="RefSeq" id="WP_184015443.1">
    <property type="nucleotide sequence ID" value="NZ_JACHFD010000002.1"/>
</dbReference>
<name>A0A840UVQ6_9BACT</name>
<keyword evidence="4" id="KW-1185">Reference proteome</keyword>
<feature type="transmembrane region" description="Helical" evidence="2">
    <location>
        <begin position="12"/>
        <end position="31"/>
    </location>
</feature>
<dbReference type="AlphaFoldDB" id="A0A840UVQ6"/>
<gene>
    <name evidence="3" type="ORF">HNR46_000491</name>
</gene>
<evidence type="ECO:0000256" key="2">
    <source>
        <dbReference type="SAM" id="Phobius"/>
    </source>
</evidence>
<protein>
    <submittedName>
        <fullName evidence="3">Uncharacterized protein</fullName>
    </submittedName>
</protein>
<feature type="region of interest" description="Disordered" evidence="1">
    <location>
        <begin position="46"/>
        <end position="70"/>
    </location>
</feature>
<reference evidence="3 4" key="1">
    <citation type="submission" date="2020-08" db="EMBL/GenBank/DDBJ databases">
        <title>Genomic Encyclopedia of Type Strains, Phase IV (KMG-IV): sequencing the most valuable type-strain genomes for metagenomic binning, comparative biology and taxonomic classification.</title>
        <authorList>
            <person name="Goeker M."/>
        </authorList>
    </citation>
    <scope>NUCLEOTIDE SEQUENCE [LARGE SCALE GENOMIC DNA]</scope>
    <source>
        <strain evidence="3 4">YC6886</strain>
    </source>
</reference>
<keyword evidence="2" id="KW-0472">Membrane</keyword>
<evidence type="ECO:0000313" key="4">
    <source>
        <dbReference type="Proteomes" id="UP000557717"/>
    </source>
</evidence>
<dbReference type="Proteomes" id="UP000557717">
    <property type="component" value="Unassembled WGS sequence"/>
</dbReference>
<dbReference type="EMBL" id="JACHFD010000002">
    <property type="protein sequence ID" value="MBB5350267.1"/>
    <property type="molecule type" value="Genomic_DNA"/>
</dbReference>
<comment type="caution">
    <text evidence="3">The sequence shown here is derived from an EMBL/GenBank/DDBJ whole genome shotgun (WGS) entry which is preliminary data.</text>
</comment>